<protein>
    <submittedName>
        <fullName evidence="4">Uncharacterized protein LOC102808265</fullName>
    </submittedName>
</protein>
<name>A0ABM0MBN4_SACKO</name>
<accession>A0ABM0MBN4</accession>
<feature type="region of interest" description="Disordered" evidence="1">
    <location>
        <begin position="183"/>
        <end position="302"/>
    </location>
</feature>
<reference evidence="4" key="1">
    <citation type="submission" date="2025-08" db="UniProtKB">
        <authorList>
            <consortium name="RefSeq"/>
        </authorList>
    </citation>
    <scope>IDENTIFICATION</scope>
    <source>
        <tissue evidence="4">Testes</tissue>
    </source>
</reference>
<feature type="compositionally biased region" description="Polar residues" evidence="1">
    <location>
        <begin position="272"/>
        <end position="283"/>
    </location>
</feature>
<keyword evidence="2" id="KW-0472">Membrane</keyword>
<keyword evidence="2" id="KW-0812">Transmembrane</keyword>
<evidence type="ECO:0000256" key="1">
    <source>
        <dbReference type="SAM" id="MobiDB-lite"/>
    </source>
</evidence>
<sequence length="302" mass="33263">MYALVDNSTDGIDNLDKLKNFVYVDTLVNSMTIDDEGSASVVLNGLDIVLVEPTYPTKVSDVTFNWWLDTTEGLAVTCLLSAIACIFLLSMCLCCCWKCCGDRIGAWFKKCCKRKKKKLELVDERTSGWEMRSNDVGPSERPQMDTTPEEVVETSPVVPKPQTVPPGGNYTLGGVFDYRYAGRPHPSGPQHLKQKEMPPLILPPTPTSSKSAPKKEGESSQSLQPLLKKASPMLHRQPGRVSPEVGGIENSSSSTVDESKYDGNVYDKVTGKTYNFNTESGESSWDPPSRRLPPHGAHNFDV</sequence>
<dbReference type="RefSeq" id="XP_006817425.1">
    <property type="nucleotide sequence ID" value="XM_006817362.1"/>
</dbReference>
<feature type="region of interest" description="Disordered" evidence="1">
    <location>
        <begin position="128"/>
        <end position="169"/>
    </location>
</feature>
<keyword evidence="2" id="KW-1133">Transmembrane helix</keyword>
<dbReference type="Proteomes" id="UP000694865">
    <property type="component" value="Unplaced"/>
</dbReference>
<evidence type="ECO:0000313" key="4">
    <source>
        <dbReference type="RefSeq" id="XP_006817425.1"/>
    </source>
</evidence>
<proteinExistence type="predicted"/>
<evidence type="ECO:0000313" key="3">
    <source>
        <dbReference type="Proteomes" id="UP000694865"/>
    </source>
</evidence>
<dbReference type="GeneID" id="102808265"/>
<keyword evidence="3" id="KW-1185">Reference proteome</keyword>
<gene>
    <name evidence="4" type="primary">LOC102808265</name>
</gene>
<evidence type="ECO:0000256" key="2">
    <source>
        <dbReference type="SAM" id="Phobius"/>
    </source>
</evidence>
<organism evidence="3 4">
    <name type="scientific">Saccoglossus kowalevskii</name>
    <name type="common">Acorn worm</name>
    <dbReference type="NCBI Taxonomy" id="10224"/>
    <lineage>
        <taxon>Eukaryota</taxon>
        <taxon>Metazoa</taxon>
        <taxon>Hemichordata</taxon>
        <taxon>Enteropneusta</taxon>
        <taxon>Harrimaniidae</taxon>
        <taxon>Saccoglossus</taxon>
    </lineage>
</organism>
<feature type="transmembrane region" description="Helical" evidence="2">
    <location>
        <begin position="74"/>
        <end position="100"/>
    </location>
</feature>